<evidence type="ECO:0000256" key="1">
    <source>
        <dbReference type="SAM" id="MobiDB-lite"/>
    </source>
</evidence>
<evidence type="ECO:0000313" key="3">
    <source>
        <dbReference type="Proteomes" id="UP000762676"/>
    </source>
</evidence>
<comment type="caution">
    <text evidence="2">The sequence shown here is derived from an EMBL/GenBank/DDBJ whole genome shotgun (WGS) entry which is preliminary data.</text>
</comment>
<keyword evidence="3" id="KW-1185">Reference proteome</keyword>
<sequence>MRPGSQRIKSLTKDTANALNWTCKCLIEFANFLLTKDTAVTHQWVAFCFFQQDNIEHHFSHFRMAAWSNYYITAEDTAHTHATNWAKLMLEQSKKIFSKWNHSYLWIPRRTIFAKPAGHSYLQATLRSLRPTSTALSRIDRSKIPTEIRSRIGARKVGSVSDFVDDDQSLRPPLPTGSNLTESATFHQTTLDAPAAKSPSACYTTTTPGPRNPLIGVGKRGQKLPSLEQANKKKQGNSGFASYFSVSPKRSDKLRSVSSKRLPRPGETRWNFQSRLVGSVSNMKDSLIDCFTEIIEASDVWDGISVREAFGLRRLLEDAEFLFFLNFFNTLLSHVDVLFNSFQSKTTSGVDATCVVEDFKKSLTRVRENLVSQKETSDSFVLSSNCSNSKRRRADPITSYQSPAIEVCDTLDTQLTDRFENSTLVASFCIVDPKRFPNFATNFPEAYVNILKSHFTFIEKSKLVSELRVLFSNESWRKCAKCFFALSICCGAWLIKHLSRGSEGITNCIIDTSFIC</sequence>
<organism evidence="2 3">
    <name type="scientific">Elysia marginata</name>
    <dbReference type="NCBI Taxonomy" id="1093978"/>
    <lineage>
        <taxon>Eukaryota</taxon>
        <taxon>Metazoa</taxon>
        <taxon>Spiralia</taxon>
        <taxon>Lophotrochozoa</taxon>
        <taxon>Mollusca</taxon>
        <taxon>Gastropoda</taxon>
        <taxon>Heterobranchia</taxon>
        <taxon>Euthyneura</taxon>
        <taxon>Panpulmonata</taxon>
        <taxon>Sacoglossa</taxon>
        <taxon>Placobranchoidea</taxon>
        <taxon>Plakobranchidae</taxon>
        <taxon>Elysia</taxon>
    </lineage>
</organism>
<dbReference type="AlphaFoldDB" id="A0AAV4ILX7"/>
<evidence type="ECO:0008006" key="4">
    <source>
        <dbReference type="Google" id="ProtNLM"/>
    </source>
</evidence>
<reference evidence="2 3" key="1">
    <citation type="journal article" date="2021" name="Elife">
        <title>Chloroplast acquisition without the gene transfer in kleptoplastic sea slugs, Plakobranchus ocellatus.</title>
        <authorList>
            <person name="Maeda T."/>
            <person name="Takahashi S."/>
            <person name="Yoshida T."/>
            <person name="Shimamura S."/>
            <person name="Takaki Y."/>
            <person name="Nagai Y."/>
            <person name="Toyoda A."/>
            <person name="Suzuki Y."/>
            <person name="Arimoto A."/>
            <person name="Ishii H."/>
            <person name="Satoh N."/>
            <person name="Nishiyama T."/>
            <person name="Hasebe M."/>
            <person name="Maruyama T."/>
            <person name="Minagawa J."/>
            <person name="Obokata J."/>
            <person name="Shigenobu S."/>
        </authorList>
    </citation>
    <scope>NUCLEOTIDE SEQUENCE [LARGE SCALE GENOMIC DNA]</scope>
</reference>
<accession>A0AAV4ILX7</accession>
<dbReference type="Proteomes" id="UP000762676">
    <property type="component" value="Unassembled WGS sequence"/>
</dbReference>
<evidence type="ECO:0000313" key="2">
    <source>
        <dbReference type="EMBL" id="GFS11252.1"/>
    </source>
</evidence>
<name>A0AAV4ILX7_9GAST</name>
<dbReference type="EMBL" id="BMAT01002665">
    <property type="protein sequence ID" value="GFS11252.1"/>
    <property type="molecule type" value="Genomic_DNA"/>
</dbReference>
<proteinExistence type="predicted"/>
<protein>
    <recommendedName>
        <fullName evidence="4">Ras-GEF domain-containing protein</fullName>
    </recommendedName>
</protein>
<gene>
    <name evidence="2" type="ORF">ElyMa_001342900</name>
</gene>
<feature type="region of interest" description="Disordered" evidence="1">
    <location>
        <begin position="197"/>
        <end position="219"/>
    </location>
</feature>